<evidence type="ECO:0000313" key="2">
    <source>
        <dbReference type="Proteomes" id="UP001589654"/>
    </source>
</evidence>
<dbReference type="Proteomes" id="UP001589654">
    <property type="component" value="Unassembled WGS sequence"/>
</dbReference>
<dbReference type="EMBL" id="JBHMEW010000008">
    <property type="protein sequence ID" value="MFB9210544.1"/>
    <property type="molecule type" value="Genomic_DNA"/>
</dbReference>
<dbReference type="RefSeq" id="WP_290246799.1">
    <property type="nucleotide sequence ID" value="NZ_JAUFQT010000001.1"/>
</dbReference>
<keyword evidence="2" id="KW-1185">Reference proteome</keyword>
<reference evidence="1 2" key="1">
    <citation type="submission" date="2024-09" db="EMBL/GenBank/DDBJ databases">
        <authorList>
            <person name="Sun Q."/>
            <person name="Mori K."/>
        </authorList>
    </citation>
    <scope>NUCLEOTIDE SEQUENCE [LARGE SCALE GENOMIC DNA]</scope>
    <source>
        <strain evidence="1 2">CECT 7682</strain>
    </source>
</reference>
<evidence type="ECO:0000313" key="1">
    <source>
        <dbReference type="EMBL" id="MFB9210544.1"/>
    </source>
</evidence>
<name>A0ABV5J157_9BACT</name>
<sequence>MKNSWIFILIFWCWTACSGPKEKQEQLTLPMEVAKAYGYENFKNIKSIHYTWNVQIDSARQIARTWTWNIPERVVHYTGQDTSMQYSLTEVNEGLEKMDHSFINDKYWLMFPFQLAWDRGYEYEVEKKSNAPISGQPCTRLTIIYPQDKGYTPGDAYDLFIDDNNMIMEWVYRKGNGSKGRAYTWEGVKQYGGIKLATEHKNEAGEMKIWFSDIQVK</sequence>
<accession>A0ABV5J157</accession>
<comment type="caution">
    <text evidence="1">The sequence shown here is derived from an EMBL/GenBank/DDBJ whole genome shotgun (WGS) entry which is preliminary data.</text>
</comment>
<proteinExistence type="predicted"/>
<protein>
    <submittedName>
        <fullName evidence="1">Uncharacterized protein</fullName>
    </submittedName>
</protein>
<organism evidence="1 2">
    <name type="scientific">Echinicola jeungdonensis</name>
    <dbReference type="NCBI Taxonomy" id="709343"/>
    <lineage>
        <taxon>Bacteria</taxon>
        <taxon>Pseudomonadati</taxon>
        <taxon>Bacteroidota</taxon>
        <taxon>Cytophagia</taxon>
        <taxon>Cytophagales</taxon>
        <taxon>Cyclobacteriaceae</taxon>
        <taxon>Echinicola</taxon>
    </lineage>
</organism>
<gene>
    <name evidence="1" type="ORF">ACFFUR_01900</name>
</gene>